<gene>
    <name evidence="1" type="ORF">MtrDRAFT_AC139525g24v2</name>
</gene>
<name>A4PRH5_MEDTR</name>
<reference evidence="1" key="2">
    <citation type="submission" date="2007-04" db="EMBL/GenBank/DDBJ databases">
        <authorList>
            <consortium name="The International Medicago Genome Annotation Group"/>
        </authorList>
    </citation>
    <scope>NUCLEOTIDE SEQUENCE</scope>
</reference>
<organism evidence="1">
    <name type="scientific">Medicago truncatula</name>
    <name type="common">Barrel medic</name>
    <name type="synonym">Medicago tribuloides</name>
    <dbReference type="NCBI Taxonomy" id="3880"/>
    <lineage>
        <taxon>Eukaryota</taxon>
        <taxon>Viridiplantae</taxon>
        <taxon>Streptophyta</taxon>
        <taxon>Embryophyta</taxon>
        <taxon>Tracheophyta</taxon>
        <taxon>Spermatophyta</taxon>
        <taxon>Magnoliopsida</taxon>
        <taxon>eudicotyledons</taxon>
        <taxon>Gunneridae</taxon>
        <taxon>Pentapetalae</taxon>
        <taxon>rosids</taxon>
        <taxon>fabids</taxon>
        <taxon>Fabales</taxon>
        <taxon>Fabaceae</taxon>
        <taxon>Papilionoideae</taxon>
        <taxon>50 kb inversion clade</taxon>
        <taxon>NPAAA clade</taxon>
        <taxon>Hologalegina</taxon>
        <taxon>IRL clade</taxon>
        <taxon>Trifolieae</taxon>
        <taxon>Medicago</taxon>
    </lineage>
</organism>
<protein>
    <submittedName>
        <fullName evidence="1">Uncharacterized protein</fullName>
    </submittedName>
</protein>
<evidence type="ECO:0000313" key="1">
    <source>
        <dbReference type="EMBL" id="ABO80185.1"/>
    </source>
</evidence>
<dbReference type="EMBL" id="AC139525">
    <property type="protein sequence ID" value="ABO80185.1"/>
    <property type="molecule type" value="Genomic_DNA"/>
</dbReference>
<dbReference type="AlphaFoldDB" id="A4PRH5"/>
<reference evidence="1" key="1">
    <citation type="submission" date="2006-03" db="EMBL/GenBank/DDBJ databases">
        <authorList>
            <person name="Shaull S."/>
            <person name="Lin S."/>
            <person name="Dixon R."/>
            <person name="May G."/>
            <person name="Sumner L."/>
            <person name="Gonzales B."/>
            <person name="Cook D."/>
            <person name="Kim D."/>
            <person name="Roe B.A."/>
        </authorList>
    </citation>
    <scope>NUCLEOTIDE SEQUENCE</scope>
</reference>
<accession>A4PRH5</accession>
<sequence>MWDPRVFGFSTRHRRKRRESADLYGFYYLTHVFSIFDKFKAWDRVMLGA</sequence>
<proteinExistence type="predicted"/>